<dbReference type="EMBL" id="JAPDRQ010000213">
    <property type="protein sequence ID" value="KAJ9652144.1"/>
    <property type="molecule type" value="Genomic_DNA"/>
</dbReference>
<accession>A0ACC2ZWW3</accession>
<evidence type="ECO:0000313" key="1">
    <source>
        <dbReference type="EMBL" id="KAJ9652144.1"/>
    </source>
</evidence>
<organism evidence="1 2">
    <name type="scientific">Neophaeococcomyces mojaviensis</name>
    <dbReference type="NCBI Taxonomy" id="3383035"/>
    <lineage>
        <taxon>Eukaryota</taxon>
        <taxon>Fungi</taxon>
        <taxon>Dikarya</taxon>
        <taxon>Ascomycota</taxon>
        <taxon>Pezizomycotina</taxon>
        <taxon>Eurotiomycetes</taxon>
        <taxon>Chaetothyriomycetidae</taxon>
        <taxon>Chaetothyriales</taxon>
        <taxon>Chaetothyriales incertae sedis</taxon>
        <taxon>Neophaeococcomyces</taxon>
    </lineage>
</organism>
<reference evidence="1" key="1">
    <citation type="submission" date="2022-10" db="EMBL/GenBank/DDBJ databases">
        <title>Culturing micro-colonial fungi from biological soil crusts in the Mojave desert and describing Neophaeococcomyces mojavensis, and introducing the new genera and species Taxawa tesnikishii.</title>
        <authorList>
            <person name="Kurbessoian T."/>
            <person name="Stajich J.E."/>
        </authorList>
    </citation>
    <scope>NUCLEOTIDE SEQUENCE</scope>
    <source>
        <strain evidence="1">JES_112</strain>
    </source>
</reference>
<sequence>MSSSLPKSANPYTWERCLGQTPVYAVWSKMVVLGYLSNVIPAVGSLLKVTSLPPTNSPIFRVHKVISKDGRWGAVVSRAPLAGSLVDNVQLGCTWLVTIAENPRRLSKDSVARLDCMSKDSERPNQSDFEIEQRIGTTNLSLAAIKESVDQLNEKWGTSYDVFWNSQHFAVYFALLIINEKSLEDAVPLSCKLLFKLREAAYSLRVKRHLWCMAGMAVSGLLTFGAGAIASWAAAGGFMVSDTQAEDRAFQSGLRLRQEYEVLKQI</sequence>
<name>A0ACC2ZWW3_9EURO</name>
<protein>
    <submittedName>
        <fullName evidence="1">Uncharacterized protein</fullName>
    </submittedName>
</protein>
<dbReference type="Proteomes" id="UP001172386">
    <property type="component" value="Unassembled WGS sequence"/>
</dbReference>
<comment type="caution">
    <text evidence="1">The sequence shown here is derived from an EMBL/GenBank/DDBJ whole genome shotgun (WGS) entry which is preliminary data.</text>
</comment>
<keyword evidence="2" id="KW-1185">Reference proteome</keyword>
<evidence type="ECO:0000313" key="2">
    <source>
        <dbReference type="Proteomes" id="UP001172386"/>
    </source>
</evidence>
<proteinExistence type="predicted"/>
<gene>
    <name evidence="1" type="ORF">H2198_008566</name>
</gene>